<organism evidence="2 3">
    <name type="scientific">Pleuronectes platessa</name>
    <name type="common">European plaice</name>
    <dbReference type="NCBI Taxonomy" id="8262"/>
    <lineage>
        <taxon>Eukaryota</taxon>
        <taxon>Metazoa</taxon>
        <taxon>Chordata</taxon>
        <taxon>Craniata</taxon>
        <taxon>Vertebrata</taxon>
        <taxon>Euteleostomi</taxon>
        <taxon>Actinopterygii</taxon>
        <taxon>Neopterygii</taxon>
        <taxon>Teleostei</taxon>
        <taxon>Neoteleostei</taxon>
        <taxon>Acanthomorphata</taxon>
        <taxon>Carangaria</taxon>
        <taxon>Pleuronectiformes</taxon>
        <taxon>Pleuronectoidei</taxon>
        <taxon>Pleuronectidae</taxon>
        <taxon>Pleuronectes</taxon>
    </lineage>
</organism>
<reference evidence="2" key="1">
    <citation type="submission" date="2020-03" db="EMBL/GenBank/DDBJ databases">
        <authorList>
            <person name="Weist P."/>
        </authorList>
    </citation>
    <scope>NUCLEOTIDE SEQUENCE</scope>
</reference>
<comment type="caution">
    <text evidence="2">The sequence shown here is derived from an EMBL/GenBank/DDBJ whole genome shotgun (WGS) entry which is preliminary data.</text>
</comment>
<keyword evidence="3" id="KW-1185">Reference proteome</keyword>
<evidence type="ECO:0000313" key="3">
    <source>
        <dbReference type="Proteomes" id="UP001153269"/>
    </source>
</evidence>
<dbReference type="EMBL" id="CADEAL010004111">
    <property type="protein sequence ID" value="CAB1451976.1"/>
    <property type="molecule type" value="Genomic_DNA"/>
</dbReference>
<evidence type="ECO:0000256" key="1">
    <source>
        <dbReference type="SAM" id="MobiDB-lite"/>
    </source>
</evidence>
<gene>
    <name evidence="2" type="ORF">PLEPLA_LOCUS39715</name>
</gene>
<accession>A0A9N7VPG1</accession>
<dbReference type="Proteomes" id="UP001153269">
    <property type="component" value="Unassembled WGS sequence"/>
</dbReference>
<proteinExistence type="predicted"/>
<feature type="region of interest" description="Disordered" evidence="1">
    <location>
        <begin position="170"/>
        <end position="193"/>
    </location>
</feature>
<sequence>MKTSGNEGGVTESQLLLEEVKNFGGETRRRARRRRRTQAWQGVHLQLAYVTKASDRRLLNQRGSVTEESNPSQRAWERLSERRAEADAPTRTYRPALAVHIFMPDVASCQTHRSLKWNGCKWVRAKVAAEEAENKGGGGRIQSREVKEEKERKVYVTAARFLIPRLEPAGEAVLRSSGGDTPPVQPRHSGTRG</sequence>
<name>A0A9N7VPG1_PLEPL</name>
<protein>
    <submittedName>
        <fullName evidence="2">Uncharacterized protein</fullName>
    </submittedName>
</protein>
<dbReference type="AlphaFoldDB" id="A0A9N7VPG1"/>
<evidence type="ECO:0000313" key="2">
    <source>
        <dbReference type="EMBL" id="CAB1451976.1"/>
    </source>
</evidence>